<gene>
    <name evidence="5" type="ORF">H8R91_08680</name>
</gene>
<organism evidence="5 6">
    <name type="scientific">Ruminococcus intestinalis</name>
    <dbReference type="NCBI Taxonomy" id="2763066"/>
    <lineage>
        <taxon>Bacteria</taxon>
        <taxon>Bacillati</taxon>
        <taxon>Bacillota</taxon>
        <taxon>Clostridia</taxon>
        <taxon>Eubacteriales</taxon>
        <taxon>Oscillospiraceae</taxon>
        <taxon>Ruminococcus</taxon>
    </lineage>
</organism>
<dbReference type="InterPro" id="IPR004482">
    <property type="entry name" value="Mg_chelat-rel"/>
</dbReference>
<dbReference type="Pfam" id="PF01078">
    <property type="entry name" value="Mg_chelatase"/>
    <property type="match status" value="1"/>
</dbReference>
<evidence type="ECO:0000259" key="4">
    <source>
        <dbReference type="SMART" id="SM00382"/>
    </source>
</evidence>
<dbReference type="EMBL" id="JACOPS010000004">
    <property type="protein sequence ID" value="MBC5728586.1"/>
    <property type="molecule type" value="Genomic_DNA"/>
</dbReference>
<dbReference type="InterPro" id="IPR045006">
    <property type="entry name" value="CHLI-like"/>
</dbReference>
<dbReference type="InterPro" id="IPR025158">
    <property type="entry name" value="Mg_chelat-rel_C"/>
</dbReference>
<evidence type="ECO:0000256" key="3">
    <source>
        <dbReference type="ARBA" id="ARBA00022840"/>
    </source>
</evidence>
<dbReference type="SMART" id="SM00382">
    <property type="entry name" value="AAA"/>
    <property type="match status" value="1"/>
</dbReference>
<comment type="similarity">
    <text evidence="1">Belongs to the Mg-chelatase subunits D/I family. ComM subfamily.</text>
</comment>
<dbReference type="InterPro" id="IPR014721">
    <property type="entry name" value="Ribsml_uS5_D2-typ_fold_subgr"/>
</dbReference>
<reference evidence="5 6" key="1">
    <citation type="submission" date="2020-08" db="EMBL/GenBank/DDBJ databases">
        <title>Genome public.</title>
        <authorList>
            <person name="Liu C."/>
            <person name="Sun Q."/>
        </authorList>
    </citation>
    <scope>NUCLEOTIDE SEQUENCE [LARGE SCALE GENOMIC DNA]</scope>
    <source>
        <strain evidence="5 6">NSJ-71</strain>
    </source>
</reference>
<dbReference type="InterPro" id="IPR020568">
    <property type="entry name" value="Ribosomal_Su5_D2-typ_SF"/>
</dbReference>
<evidence type="ECO:0000313" key="6">
    <source>
        <dbReference type="Proteomes" id="UP000636755"/>
    </source>
</evidence>
<dbReference type="SUPFAM" id="SSF52540">
    <property type="entry name" value="P-loop containing nucleoside triphosphate hydrolases"/>
    <property type="match status" value="1"/>
</dbReference>
<accession>A0ABR7HM15</accession>
<dbReference type="PRINTS" id="PR01657">
    <property type="entry name" value="MCMFAMILY"/>
</dbReference>
<keyword evidence="3" id="KW-0067">ATP-binding</keyword>
<dbReference type="Gene3D" id="3.30.230.10">
    <property type="match status" value="1"/>
</dbReference>
<name>A0ABR7HM15_9FIRM</name>
<dbReference type="SUPFAM" id="SSF54211">
    <property type="entry name" value="Ribosomal protein S5 domain 2-like"/>
    <property type="match status" value="1"/>
</dbReference>
<evidence type="ECO:0000256" key="2">
    <source>
        <dbReference type="ARBA" id="ARBA00022741"/>
    </source>
</evidence>
<dbReference type="Gene3D" id="3.40.50.300">
    <property type="entry name" value="P-loop containing nucleotide triphosphate hydrolases"/>
    <property type="match status" value="1"/>
</dbReference>
<keyword evidence="2" id="KW-0547">Nucleotide-binding</keyword>
<dbReference type="RefSeq" id="WP_186935696.1">
    <property type="nucleotide sequence ID" value="NZ_JACOPS010000004.1"/>
</dbReference>
<protein>
    <submittedName>
        <fullName evidence="5">YifB family Mg chelatase-like AAA ATPase</fullName>
    </submittedName>
</protein>
<evidence type="ECO:0000313" key="5">
    <source>
        <dbReference type="EMBL" id="MBC5728586.1"/>
    </source>
</evidence>
<dbReference type="Pfam" id="PF13541">
    <property type="entry name" value="ChlI"/>
    <property type="match status" value="1"/>
</dbReference>
<dbReference type="InterPro" id="IPR003593">
    <property type="entry name" value="AAA+_ATPase"/>
</dbReference>
<dbReference type="PANTHER" id="PTHR32039:SF7">
    <property type="entry name" value="COMPETENCE PROTEIN COMM"/>
    <property type="match status" value="1"/>
</dbReference>
<dbReference type="InterPro" id="IPR027417">
    <property type="entry name" value="P-loop_NTPase"/>
</dbReference>
<dbReference type="InterPro" id="IPR000523">
    <property type="entry name" value="Mg_chelatse_chII-like_cat_dom"/>
</dbReference>
<dbReference type="PANTHER" id="PTHR32039">
    <property type="entry name" value="MAGNESIUM-CHELATASE SUBUNIT CHLI"/>
    <property type="match status" value="1"/>
</dbReference>
<dbReference type="NCBIfam" id="TIGR00368">
    <property type="entry name" value="YifB family Mg chelatase-like AAA ATPase"/>
    <property type="match status" value="1"/>
</dbReference>
<feature type="domain" description="AAA+ ATPase" evidence="4">
    <location>
        <begin position="211"/>
        <end position="394"/>
    </location>
</feature>
<comment type="caution">
    <text evidence="5">The sequence shown here is derived from an EMBL/GenBank/DDBJ whole genome shotgun (WGS) entry which is preliminary data.</text>
</comment>
<proteinExistence type="inferred from homology"/>
<dbReference type="InterPro" id="IPR001208">
    <property type="entry name" value="MCM_dom"/>
</dbReference>
<sequence length="509" mass="55573">MVVKINSFGLMGMDSYPVEVEGAINKGFPAFDMVGLPDAAVKESRDRVKSAMKNCGFNFPTAHITINLAPADIKKEGPIYDLPILIAVLKMTGAVVAEISDSAFLGELSLGGDVRPINGVLPMVIKARELGYQKIYVPFANGAEGAVVDGIEVYPVKNILQLIAHLSGDKPIEPAVAEIDEDNTVKQFVPDFSQVKGQAEVKRALEIAAAGGHNILLIGPPGSGKSMLAKRIPSILPDMTFEEMIETTKIHSIAGLLDKNGLVRTRPFRSPHHTVTAVGLGGGGTGTVRPGEVSLAHNGVLFLDELPEFSRMSLEVLRQPIEDGKITISRSHGSYTYPCTVMLVAAMNPCPCGYFNDPSGKCTCTPQKIHNYLNKISGPLLDRFDIHIEVSAVKFDELRDKEQTEPSAEIKKRVDKARKIQSERYKGTSTSCNANINAEQFEKVCIIDDEAEQMLKSAFESMGMTARAYDRVLKVARTIADLDNSEIIKSDHILEAVQYRSLDRKYWGK</sequence>
<evidence type="ECO:0000256" key="1">
    <source>
        <dbReference type="ARBA" id="ARBA00006354"/>
    </source>
</evidence>
<keyword evidence="6" id="KW-1185">Reference proteome</keyword>
<dbReference type="Pfam" id="PF13335">
    <property type="entry name" value="Mg_chelatase_C"/>
    <property type="match status" value="1"/>
</dbReference>
<dbReference type="Proteomes" id="UP000636755">
    <property type="component" value="Unassembled WGS sequence"/>
</dbReference>